<protein>
    <submittedName>
        <fullName evidence="1">Uncharacterized protein</fullName>
    </submittedName>
</protein>
<dbReference type="Proteomes" id="UP001596414">
    <property type="component" value="Unassembled WGS sequence"/>
</dbReference>
<name>A0ABD5X8I7_9EURY</name>
<gene>
    <name evidence="1" type="ORF">ACFQJ7_15180</name>
</gene>
<evidence type="ECO:0000313" key="2">
    <source>
        <dbReference type="Proteomes" id="UP001596414"/>
    </source>
</evidence>
<proteinExistence type="predicted"/>
<evidence type="ECO:0000313" key="1">
    <source>
        <dbReference type="EMBL" id="MFC7127342.1"/>
    </source>
</evidence>
<dbReference type="RefSeq" id="WP_267638016.1">
    <property type="nucleotide sequence ID" value="NZ_JAODIY010000011.1"/>
</dbReference>
<accession>A0ABD5X8I7</accession>
<sequence length="288" mass="33035">MELVDPYGDSETTHRVVTRLNPRKDWDEVGQIRVENRVVEVVMGYGDRVHVRLSAETEELDRIKQRLARAEEGTQLFQTSGPEYYATLLEDRDLVRSLLAVDPDDSDAWIDRMFNVEEFAVVDGEVWRYWSVPHHSHCRRVNTAGRDPLYDALVAELAGVPGSALVPAEGLASWGVKSHRYELAWDALRRHETDSERVRRFELTRLRRVSTVSDRPVLSCDWESSSSASWLDRLARWVLRSESADPPPRVPFPDSETMGSVLDGLRTLKHDLGYEFTIEGRTSRDDRS</sequence>
<reference evidence="1 2" key="1">
    <citation type="journal article" date="2014" name="Int. J. Syst. Evol. Microbiol.">
        <title>Complete genome sequence of Corynebacterium casei LMG S-19264T (=DSM 44701T), isolated from a smear-ripened cheese.</title>
        <authorList>
            <consortium name="US DOE Joint Genome Institute (JGI-PGF)"/>
            <person name="Walter F."/>
            <person name="Albersmeier A."/>
            <person name="Kalinowski J."/>
            <person name="Ruckert C."/>
        </authorList>
    </citation>
    <scope>NUCLEOTIDE SEQUENCE [LARGE SCALE GENOMIC DNA]</scope>
    <source>
        <strain evidence="1 2">CGMCC 4.7215</strain>
    </source>
</reference>
<dbReference type="AlphaFoldDB" id="A0ABD5X8I7"/>
<organism evidence="1 2">
    <name type="scientific">Halovenus rubra</name>
    <dbReference type="NCBI Taxonomy" id="869890"/>
    <lineage>
        <taxon>Archaea</taxon>
        <taxon>Methanobacteriati</taxon>
        <taxon>Methanobacteriota</taxon>
        <taxon>Stenosarchaea group</taxon>
        <taxon>Halobacteria</taxon>
        <taxon>Halobacteriales</taxon>
        <taxon>Haloarculaceae</taxon>
        <taxon>Halovenus</taxon>
    </lineage>
</organism>
<comment type="caution">
    <text evidence="1">The sequence shown here is derived from an EMBL/GenBank/DDBJ whole genome shotgun (WGS) entry which is preliminary data.</text>
</comment>
<dbReference type="EMBL" id="JBHSZQ010000050">
    <property type="protein sequence ID" value="MFC7127342.1"/>
    <property type="molecule type" value="Genomic_DNA"/>
</dbReference>